<keyword evidence="2" id="KW-0472">Membrane</keyword>
<accession>A0A7S1BZ77</accession>
<evidence type="ECO:0000256" key="1">
    <source>
        <dbReference type="SAM" id="MobiDB-lite"/>
    </source>
</evidence>
<evidence type="ECO:0000259" key="3">
    <source>
        <dbReference type="Pfam" id="PF09353"/>
    </source>
</evidence>
<feature type="region of interest" description="Disordered" evidence="1">
    <location>
        <begin position="127"/>
        <end position="147"/>
    </location>
</feature>
<feature type="compositionally biased region" description="Basic and acidic residues" evidence="1">
    <location>
        <begin position="127"/>
        <end position="142"/>
    </location>
</feature>
<feature type="transmembrane region" description="Helical" evidence="2">
    <location>
        <begin position="50"/>
        <end position="69"/>
    </location>
</feature>
<feature type="region of interest" description="Disordered" evidence="1">
    <location>
        <begin position="211"/>
        <end position="255"/>
    </location>
</feature>
<organism evidence="4">
    <name type="scientific">Corethron hystrix</name>
    <dbReference type="NCBI Taxonomy" id="216773"/>
    <lineage>
        <taxon>Eukaryota</taxon>
        <taxon>Sar</taxon>
        <taxon>Stramenopiles</taxon>
        <taxon>Ochrophyta</taxon>
        <taxon>Bacillariophyta</taxon>
        <taxon>Coscinodiscophyceae</taxon>
        <taxon>Corethrophycidae</taxon>
        <taxon>Corethrales</taxon>
        <taxon>Corethraceae</taxon>
        <taxon>Corethron</taxon>
    </lineage>
</organism>
<dbReference type="EMBL" id="HBFR01038955">
    <property type="protein sequence ID" value="CAD8901238.1"/>
    <property type="molecule type" value="Transcribed_RNA"/>
</dbReference>
<reference evidence="4" key="1">
    <citation type="submission" date="2021-01" db="EMBL/GenBank/DDBJ databases">
        <authorList>
            <person name="Corre E."/>
            <person name="Pelletier E."/>
            <person name="Niang G."/>
            <person name="Scheremetjew M."/>
            <person name="Finn R."/>
            <person name="Kale V."/>
            <person name="Holt S."/>
            <person name="Cochrane G."/>
            <person name="Meng A."/>
            <person name="Brown T."/>
            <person name="Cohen L."/>
        </authorList>
    </citation>
    <scope>NUCLEOTIDE SEQUENCE</scope>
    <source>
        <strain evidence="4">308</strain>
    </source>
</reference>
<dbReference type="Pfam" id="PF09353">
    <property type="entry name" value="DUF1995"/>
    <property type="match status" value="1"/>
</dbReference>
<sequence length="629" mass="69659">MLLPRRHRAILPFDDNRASIAPPPSSSDAHGREDQRKNQKKMKCRRRRSMLASAFFLTSFVCKSAVVLLSDGPATAAVHAFIAVSSRKLPSRRYHSMNRNINARFRTTVPTMLRERIRQRRQRARYAHCEDGDTDGDERGEGEGDSAFTKQMTEILLDENSRMMRRIRTLESIASSQTVSIRKLREDVKDLTGTLHEFTDVIALLRQAGLSMEGQNERSDRQKEMKDTSKGSPKKKSESQKSPSSESSDASSSGSAGFRYEYEYFDAPDIFGEAPASVIDAADSAGSSILAAMLGGHRRMLVDVRDADLSSDPSLLAQFIELSILPVAAGLEGLTAASRNRVKIVFSSVSCLLDYRREMALSAPDVVTLSTLDFAVAEEGDAIVVFVAPAPDDMEATEKLQKLLEPSDPKDKLQPIVVLLNHHMIPIEVNGADLSVYEPVYHLRLLSVQYISGAGGNDVSTNMTATATTTPTTPEEEQEDIADEELGEEAMMKTEEDEDEALEAAMAHANTGTMTHEGVTRAMVIRAYPRPWHIFVDTSPDLLDVDFEVAVTFDREPNMTEINASIVECIEGSEMEDEIVAQQMQTAFESGQLSGVMNEWMIATGKVEEEDSEEEDENDIQDEEEKDQG</sequence>
<evidence type="ECO:0000313" key="4">
    <source>
        <dbReference type="EMBL" id="CAD8901238.1"/>
    </source>
</evidence>
<evidence type="ECO:0000256" key="2">
    <source>
        <dbReference type="SAM" id="Phobius"/>
    </source>
</evidence>
<feature type="region of interest" description="Disordered" evidence="1">
    <location>
        <begin position="13"/>
        <end position="45"/>
    </location>
</feature>
<proteinExistence type="predicted"/>
<dbReference type="AlphaFoldDB" id="A0A7S1BZ77"/>
<dbReference type="InterPro" id="IPR018962">
    <property type="entry name" value="DUF1995"/>
</dbReference>
<feature type="compositionally biased region" description="Acidic residues" evidence="1">
    <location>
        <begin position="608"/>
        <end position="629"/>
    </location>
</feature>
<feature type="domain" description="DUF1995" evidence="3">
    <location>
        <begin position="275"/>
        <end position="453"/>
    </location>
</feature>
<feature type="compositionally biased region" description="Low complexity" evidence="1">
    <location>
        <begin position="240"/>
        <end position="255"/>
    </location>
</feature>
<name>A0A7S1BZ77_9STRA</name>
<keyword evidence="2" id="KW-1133">Transmembrane helix</keyword>
<keyword evidence="2" id="KW-0812">Transmembrane</keyword>
<protein>
    <recommendedName>
        <fullName evidence="3">DUF1995 domain-containing protein</fullName>
    </recommendedName>
</protein>
<feature type="region of interest" description="Disordered" evidence="1">
    <location>
        <begin position="604"/>
        <end position="629"/>
    </location>
</feature>
<feature type="compositionally biased region" description="Basic and acidic residues" evidence="1">
    <location>
        <begin position="215"/>
        <end position="239"/>
    </location>
</feature>
<gene>
    <name evidence="4" type="ORF">CHYS00102_LOCUS28457</name>
</gene>